<comment type="caution">
    <text evidence="2">The sequence shown here is derived from an EMBL/GenBank/DDBJ whole genome shotgun (WGS) entry which is preliminary data.</text>
</comment>
<evidence type="ECO:0000313" key="2">
    <source>
        <dbReference type="EMBL" id="EXX96615.1"/>
    </source>
</evidence>
<proteinExistence type="predicted"/>
<sequence>MRAQTAAMARELSGEDGTAQVKQAQGAAGKPRPKRAR</sequence>
<organism evidence="2 3">
    <name type="scientific">Bordetella holmesii 1058</name>
    <dbReference type="NCBI Taxonomy" id="1247648"/>
    <lineage>
        <taxon>Bacteria</taxon>
        <taxon>Pseudomonadati</taxon>
        <taxon>Pseudomonadota</taxon>
        <taxon>Betaproteobacteria</taxon>
        <taxon>Burkholderiales</taxon>
        <taxon>Alcaligenaceae</taxon>
        <taxon>Bordetella</taxon>
    </lineage>
</organism>
<feature type="compositionally biased region" description="Low complexity" evidence="1">
    <location>
        <begin position="19"/>
        <end position="30"/>
    </location>
</feature>
<gene>
    <name evidence="2" type="ORF">D559_0007</name>
</gene>
<evidence type="ECO:0000256" key="1">
    <source>
        <dbReference type="SAM" id="MobiDB-lite"/>
    </source>
</evidence>
<keyword evidence="3" id="KW-1185">Reference proteome</keyword>
<dbReference type="Proteomes" id="UP000023104">
    <property type="component" value="Unassembled WGS sequence"/>
</dbReference>
<accession>A0ABP3BPR1</accession>
<evidence type="ECO:0000313" key="3">
    <source>
        <dbReference type="Proteomes" id="UP000023104"/>
    </source>
</evidence>
<dbReference type="EMBL" id="JDTF01000001">
    <property type="protein sequence ID" value="EXX96615.1"/>
    <property type="molecule type" value="Genomic_DNA"/>
</dbReference>
<protein>
    <recommendedName>
        <fullName evidence="4">N-acetyltransferase YedL</fullName>
    </recommendedName>
</protein>
<evidence type="ECO:0008006" key="4">
    <source>
        <dbReference type="Google" id="ProtNLM"/>
    </source>
</evidence>
<feature type="region of interest" description="Disordered" evidence="1">
    <location>
        <begin position="1"/>
        <end position="37"/>
    </location>
</feature>
<name>A0ABP3BPR1_9BORD</name>
<reference evidence="2 3" key="1">
    <citation type="submission" date="2014-02" db="EMBL/GenBank/DDBJ databases">
        <title>Whole Genome Sequencing Of Bordetella Holmesii, An Emerging Opportunistic Infection Of Humans.</title>
        <authorList>
            <person name="Tettelin H."/>
            <person name="Hooven T.A."/>
            <person name="Hine E."/>
            <person name="Su Q."/>
            <person name="Huard R.C."/>
            <person name="Della-Latta P."/>
            <person name="Daugherty S.C."/>
            <person name="Agrawal S."/>
            <person name="Sengamalay N."/>
            <person name="Tallon L.J."/>
            <person name="Sadzewicz L."/>
            <person name="Whittier S."/>
            <person name="Fraser C.M."/>
            <person name="Ratner A.J."/>
        </authorList>
    </citation>
    <scope>NUCLEOTIDE SEQUENCE [LARGE SCALE GENOMIC DNA]</scope>
    <source>
        <strain evidence="2 3">1058</strain>
    </source>
</reference>